<comment type="caution">
    <text evidence="1">The sequence shown here is derived from an EMBL/GenBank/DDBJ whole genome shotgun (WGS) entry which is preliminary data.</text>
</comment>
<evidence type="ECO:0000313" key="1">
    <source>
        <dbReference type="EMBL" id="PZN78871.1"/>
    </source>
</evidence>
<name>A0A2W4R414_9GAMM</name>
<dbReference type="EMBL" id="QJPH01000312">
    <property type="protein sequence ID" value="PZN78871.1"/>
    <property type="molecule type" value="Genomic_DNA"/>
</dbReference>
<dbReference type="AlphaFoldDB" id="A0A2W4R414"/>
<dbReference type="Proteomes" id="UP000249396">
    <property type="component" value="Unassembled WGS sequence"/>
</dbReference>
<gene>
    <name evidence="1" type="ORF">DM484_12135</name>
</gene>
<organism evidence="1 2">
    <name type="scientific">Candidatus Methylumidiphilus alinenensis</name>
    <dbReference type="NCBI Taxonomy" id="2202197"/>
    <lineage>
        <taxon>Bacteria</taxon>
        <taxon>Pseudomonadati</taxon>
        <taxon>Pseudomonadota</taxon>
        <taxon>Gammaproteobacteria</taxon>
        <taxon>Methylococcales</taxon>
        <taxon>Candidatus Methylumidiphilus</taxon>
    </lineage>
</organism>
<evidence type="ECO:0000313" key="2">
    <source>
        <dbReference type="Proteomes" id="UP000249396"/>
    </source>
</evidence>
<reference evidence="1 2" key="1">
    <citation type="journal article" date="2018" name="Aquat. Microb. Ecol.">
        <title>Gammaproteobacterial methanotrophs dominate.</title>
        <authorList>
            <person name="Rissanen A.J."/>
            <person name="Saarenheimo J."/>
            <person name="Tiirola M."/>
            <person name="Peura S."/>
            <person name="Aalto S.L."/>
            <person name="Karvinen A."/>
            <person name="Nykanen H."/>
        </authorList>
    </citation>
    <scope>NUCLEOTIDE SEQUENCE [LARGE SCALE GENOMIC DNA]</scope>
    <source>
        <strain evidence="1">AMbin10</strain>
    </source>
</reference>
<sequence length="120" mass="12832">MKMLRIFLLYVALVFAPFVFFTNAYGANKNFTGNVGIVEVRAPVFGNVLIITILNSSGARIRLCDAAQDPTALAIPLTDPLAKNFQAIALSAKLAGKQVTGWGVDQTVSSWCGIGNFVIP</sequence>
<proteinExistence type="predicted"/>
<accession>A0A2W4R414</accession>
<protein>
    <submittedName>
        <fullName evidence="1">Uncharacterized protein</fullName>
    </submittedName>
</protein>